<feature type="compositionally biased region" description="Low complexity" evidence="1">
    <location>
        <begin position="52"/>
        <end position="61"/>
    </location>
</feature>
<dbReference type="AlphaFoldDB" id="A0A453AYN8"/>
<reference evidence="4" key="2">
    <citation type="journal article" date="2017" name="Nat. Plants">
        <title>The Aegilops tauschii genome reveals multiple impacts of transposons.</title>
        <authorList>
            <person name="Zhao G."/>
            <person name="Zou C."/>
            <person name="Li K."/>
            <person name="Wang K."/>
            <person name="Li T."/>
            <person name="Gao L."/>
            <person name="Zhang X."/>
            <person name="Wang H."/>
            <person name="Yang Z."/>
            <person name="Liu X."/>
            <person name="Jiang W."/>
            <person name="Mao L."/>
            <person name="Kong X."/>
            <person name="Jiao Y."/>
            <person name="Jia J."/>
        </authorList>
    </citation>
    <scope>NUCLEOTIDE SEQUENCE [LARGE SCALE GENOMIC DNA]</scope>
    <source>
        <strain evidence="4">cv. AL8/78</strain>
    </source>
</reference>
<dbReference type="EnsemblPlants" id="AET2Gv20307200.1">
    <property type="protein sequence ID" value="AET2Gv20307200.1"/>
    <property type="gene ID" value="AET2Gv20307200"/>
</dbReference>
<evidence type="ECO:0008006" key="5">
    <source>
        <dbReference type="Google" id="ProtNLM"/>
    </source>
</evidence>
<keyword evidence="2" id="KW-0732">Signal</keyword>
<sequence>SRHTPSKQPEGAKLVTMAKLAAALAVLALLGCMARECQADYGHPSPPPTPCSPGHHSTPPSTASPPSPAPVPSPPASAELVVGYYQKTCHRAEDIVRETVRGANA</sequence>
<organism evidence="3 4">
    <name type="scientific">Aegilops tauschii subsp. strangulata</name>
    <name type="common">Goatgrass</name>
    <dbReference type="NCBI Taxonomy" id="200361"/>
    <lineage>
        <taxon>Eukaryota</taxon>
        <taxon>Viridiplantae</taxon>
        <taxon>Streptophyta</taxon>
        <taxon>Embryophyta</taxon>
        <taxon>Tracheophyta</taxon>
        <taxon>Spermatophyta</taxon>
        <taxon>Magnoliopsida</taxon>
        <taxon>Liliopsida</taxon>
        <taxon>Poales</taxon>
        <taxon>Poaceae</taxon>
        <taxon>BOP clade</taxon>
        <taxon>Pooideae</taxon>
        <taxon>Triticodae</taxon>
        <taxon>Triticeae</taxon>
        <taxon>Triticinae</taxon>
        <taxon>Aegilops</taxon>
    </lineage>
</organism>
<proteinExistence type="predicted"/>
<dbReference type="Gramene" id="AET2Gv20307200.1">
    <property type="protein sequence ID" value="AET2Gv20307200.1"/>
    <property type="gene ID" value="AET2Gv20307200"/>
</dbReference>
<evidence type="ECO:0000313" key="4">
    <source>
        <dbReference type="Proteomes" id="UP000015105"/>
    </source>
</evidence>
<feature type="region of interest" description="Disordered" evidence="1">
    <location>
        <begin position="38"/>
        <end position="77"/>
    </location>
</feature>
<reference evidence="4" key="1">
    <citation type="journal article" date="2014" name="Science">
        <title>Ancient hybridizations among the ancestral genomes of bread wheat.</title>
        <authorList>
            <consortium name="International Wheat Genome Sequencing Consortium,"/>
            <person name="Marcussen T."/>
            <person name="Sandve S.R."/>
            <person name="Heier L."/>
            <person name="Spannagl M."/>
            <person name="Pfeifer M."/>
            <person name="Jakobsen K.S."/>
            <person name="Wulff B.B."/>
            <person name="Steuernagel B."/>
            <person name="Mayer K.F."/>
            <person name="Olsen O.A."/>
        </authorList>
    </citation>
    <scope>NUCLEOTIDE SEQUENCE [LARGE SCALE GENOMIC DNA]</scope>
    <source>
        <strain evidence="4">cv. AL8/78</strain>
    </source>
</reference>
<reference evidence="3" key="3">
    <citation type="journal article" date="2017" name="Nature">
        <title>Genome sequence of the progenitor of the wheat D genome Aegilops tauschii.</title>
        <authorList>
            <person name="Luo M.C."/>
            <person name="Gu Y.Q."/>
            <person name="Puiu D."/>
            <person name="Wang H."/>
            <person name="Twardziok S.O."/>
            <person name="Deal K.R."/>
            <person name="Huo N."/>
            <person name="Zhu T."/>
            <person name="Wang L."/>
            <person name="Wang Y."/>
            <person name="McGuire P.E."/>
            <person name="Liu S."/>
            <person name="Long H."/>
            <person name="Ramasamy R.K."/>
            <person name="Rodriguez J.C."/>
            <person name="Van S.L."/>
            <person name="Yuan L."/>
            <person name="Wang Z."/>
            <person name="Xia Z."/>
            <person name="Xiao L."/>
            <person name="Anderson O.D."/>
            <person name="Ouyang S."/>
            <person name="Liang Y."/>
            <person name="Zimin A.V."/>
            <person name="Pertea G."/>
            <person name="Qi P."/>
            <person name="Bennetzen J.L."/>
            <person name="Dai X."/>
            <person name="Dawson M.W."/>
            <person name="Muller H.G."/>
            <person name="Kugler K."/>
            <person name="Rivarola-Duarte L."/>
            <person name="Spannagl M."/>
            <person name="Mayer K.F.X."/>
            <person name="Lu F.H."/>
            <person name="Bevan M.W."/>
            <person name="Leroy P."/>
            <person name="Li P."/>
            <person name="You F.M."/>
            <person name="Sun Q."/>
            <person name="Liu Z."/>
            <person name="Lyons E."/>
            <person name="Wicker T."/>
            <person name="Salzberg S.L."/>
            <person name="Devos K.M."/>
            <person name="Dvorak J."/>
        </authorList>
    </citation>
    <scope>NUCLEOTIDE SEQUENCE [LARGE SCALE GENOMIC DNA]</scope>
    <source>
        <strain evidence="3">cv. AL8/78</strain>
    </source>
</reference>
<reference evidence="3" key="4">
    <citation type="submission" date="2019-03" db="UniProtKB">
        <authorList>
            <consortium name="EnsemblPlants"/>
        </authorList>
    </citation>
    <scope>IDENTIFICATION</scope>
</reference>
<accession>A0A453AYN8</accession>
<name>A0A453AYN8_AEGTS</name>
<keyword evidence="4" id="KW-1185">Reference proteome</keyword>
<dbReference type="Proteomes" id="UP000015105">
    <property type="component" value="Chromosome 2D"/>
</dbReference>
<reference evidence="3" key="5">
    <citation type="journal article" date="2021" name="G3 (Bethesda)">
        <title>Aegilops tauschii genome assembly Aet v5.0 features greater sequence contiguity and improved annotation.</title>
        <authorList>
            <person name="Wang L."/>
            <person name="Zhu T."/>
            <person name="Rodriguez J.C."/>
            <person name="Deal K.R."/>
            <person name="Dubcovsky J."/>
            <person name="McGuire P.E."/>
            <person name="Lux T."/>
            <person name="Spannagl M."/>
            <person name="Mayer K.F.X."/>
            <person name="Baldrich P."/>
            <person name="Meyers B.C."/>
            <person name="Huo N."/>
            <person name="Gu Y.Q."/>
            <person name="Zhou H."/>
            <person name="Devos K.M."/>
            <person name="Bennetzen J.L."/>
            <person name="Unver T."/>
            <person name="Budak H."/>
            <person name="Gulick P.J."/>
            <person name="Galiba G."/>
            <person name="Kalapos B."/>
            <person name="Nelson D.R."/>
            <person name="Li P."/>
            <person name="You F.M."/>
            <person name="Luo M.C."/>
            <person name="Dvorak J."/>
        </authorList>
    </citation>
    <scope>NUCLEOTIDE SEQUENCE [LARGE SCALE GENOMIC DNA]</scope>
    <source>
        <strain evidence="3">cv. AL8/78</strain>
    </source>
</reference>
<protein>
    <recommendedName>
        <fullName evidence="5">Pectinesterase inhibitor domain-containing protein</fullName>
    </recommendedName>
</protein>
<evidence type="ECO:0000256" key="1">
    <source>
        <dbReference type="SAM" id="MobiDB-lite"/>
    </source>
</evidence>
<feature type="compositionally biased region" description="Pro residues" evidence="1">
    <location>
        <begin position="62"/>
        <end position="75"/>
    </location>
</feature>
<feature type="signal peptide" evidence="2">
    <location>
        <begin position="1"/>
        <end position="39"/>
    </location>
</feature>
<evidence type="ECO:0000256" key="2">
    <source>
        <dbReference type="SAM" id="SignalP"/>
    </source>
</evidence>
<evidence type="ECO:0000313" key="3">
    <source>
        <dbReference type="EnsemblPlants" id="AET2Gv20307200.1"/>
    </source>
</evidence>
<feature type="chain" id="PRO_5019377438" description="Pectinesterase inhibitor domain-containing protein" evidence="2">
    <location>
        <begin position="40"/>
        <end position="105"/>
    </location>
</feature>